<feature type="transmembrane region" description="Helical" evidence="6">
    <location>
        <begin position="128"/>
        <end position="152"/>
    </location>
</feature>
<dbReference type="WBParaSite" id="HNAJ_0001336201-mRNA-1">
    <property type="protein sequence ID" value="HNAJ_0001336201-mRNA-1"/>
    <property type="gene ID" value="HNAJ_0001336201"/>
</dbReference>
<evidence type="ECO:0000256" key="3">
    <source>
        <dbReference type="ARBA" id="ARBA00022989"/>
    </source>
</evidence>
<feature type="transmembrane region" description="Helical" evidence="6">
    <location>
        <begin position="80"/>
        <end position="107"/>
    </location>
</feature>
<comment type="subcellular location">
    <subcellularLocation>
        <location evidence="1">Membrane</location>
        <topology evidence="1">Multi-pass membrane protein</topology>
    </subcellularLocation>
</comment>
<keyword evidence="4 6" id="KW-0472">Membrane</keyword>
<feature type="region of interest" description="Disordered" evidence="5">
    <location>
        <begin position="240"/>
        <end position="307"/>
    </location>
</feature>
<dbReference type="GO" id="GO:0016020">
    <property type="term" value="C:membrane"/>
    <property type="evidence" value="ECO:0007669"/>
    <property type="project" value="UniProtKB-SubCell"/>
</dbReference>
<feature type="compositionally biased region" description="Polar residues" evidence="5">
    <location>
        <begin position="274"/>
        <end position="286"/>
    </location>
</feature>
<dbReference type="EMBL" id="UZAE01015294">
    <property type="protein sequence ID" value="VDO15619.1"/>
    <property type="molecule type" value="Genomic_DNA"/>
</dbReference>
<protein>
    <submittedName>
        <fullName evidence="7 9">Uncharacterized protein</fullName>
    </submittedName>
</protein>
<evidence type="ECO:0000256" key="4">
    <source>
        <dbReference type="ARBA" id="ARBA00023136"/>
    </source>
</evidence>
<evidence type="ECO:0000313" key="7">
    <source>
        <dbReference type="EMBL" id="VDO15619.1"/>
    </source>
</evidence>
<evidence type="ECO:0000256" key="5">
    <source>
        <dbReference type="SAM" id="MobiDB-lite"/>
    </source>
</evidence>
<keyword evidence="2 6" id="KW-0812">Transmembrane</keyword>
<dbReference type="STRING" id="102285.A0A0R3TZR3"/>
<proteinExistence type="predicted"/>
<accession>A0A0R3TZR3</accession>
<dbReference type="Proteomes" id="UP000278807">
    <property type="component" value="Unassembled WGS sequence"/>
</dbReference>
<dbReference type="InterPro" id="IPR023271">
    <property type="entry name" value="Aquaporin-like"/>
</dbReference>
<dbReference type="AlphaFoldDB" id="A0A0R3TZR3"/>
<gene>
    <name evidence="7" type="ORF">HNAJ_LOCUS13336</name>
</gene>
<feature type="transmembrane region" description="Helical" evidence="6">
    <location>
        <begin position="172"/>
        <end position="189"/>
    </location>
</feature>
<evidence type="ECO:0000256" key="2">
    <source>
        <dbReference type="ARBA" id="ARBA00022692"/>
    </source>
</evidence>
<evidence type="ECO:0000256" key="1">
    <source>
        <dbReference type="ARBA" id="ARBA00004141"/>
    </source>
</evidence>
<keyword evidence="8" id="KW-1185">Reference proteome</keyword>
<feature type="transmembrane region" description="Helical" evidence="6">
    <location>
        <begin position="20"/>
        <end position="40"/>
    </location>
</feature>
<evidence type="ECO:0000313" key="8">
    <source>
        <dbReference type="Proteomes" id="UP000278807"/>
    </source>
</evidence>
<name>A0A0R3TZR3_RODNA</name>
<dbReference type="SUPFAM" id="SSF81338">
    <property type="entry name" value="Aquaporin-like"/>
    <property type="match status" value="1"/>
</dbReference>
<keyword evidence="3 6" id="KW-1133">Transmembrane helix</keyword>
<reference evidence="9" key="1">
    <citation type="submission" date="2017-02" db="UniProtKB">
        <authorList>
            <consortium name="WormBaseParasite"/>
        </authorList>
    </citation>
    <scope>IDENTIFICATION</scope>
</reference>
<organism evidence="9">
    <name type="scientific">Rodentolepis nana</name>
    <name type="common">Dwarf tapeworm</name>
    <name type="synonym">Hymenolepis nana</name>
    <dbReference type="NCBI Taxonomy" id="102285"/>
    <lineage>
        <taxon>Eukaryota</taxon>
        <taxon>Metazoa</taxon>
        <taxon>Spiralia</taxon>
        <taxon>Lophotrochozoa</taxon>
        <taxon>Platyhelminthes</taxon>
        <taxon>Cestoda</taxon>
        <taxon>Eucestoda</taxon>
        <taxon>Cyclophyllidea</taxon>
        <taxon>Hymenolepididae</taxon>
        <taxon>Rodentolepis</taxon>
    </lineage>
</organism>
<reference evidence="7 8" key="2">
    <citation type="submission" date="2018-11" db="EMBL/GenBank/DDBJ databases">
        <authorList>
            <consortium name="Pathogen Informatics"/>
        </authorList>
    </citation>
    <scope>NUCLEOTIDE SEQUENCE [LARGE SCALE GENOMIC DNA]</scope>
</reference>
<evidence type="ECO:0000313" key="9">
    <source>
        <dbReference type="WBParaSite" id="HNAJ_0001336201-mRNA-1"/>
    </source>
</evidence>
<dbReference type="Gene3D" id="1.20.1080.10">
    <property type="entry name" value="Glycerol uptake facilitator protein"/>
    <property type="match status" value="1"/>
</dbReference>
<sequence>MTVRTLEYLNKRTDLRGLCVSWLFQLLGAFCSLRLSYFWWGLRLSIPHDHLQTRRENIHHIARFRDSQDFHKLGDLQVSLLFGIFVETAVAFSDIILTATSSALLNLWKRLQHHRLQNDGEDFRMAEFVLFTLQQSTAIYIVYLGLPLTGAYMNGVNAVIQTWGLGRASNPFYHITIYWFSPLLGLWAGKKTLEVIHALFKFWECRLQIPANGVLVSEIAAEITENSPNASENCYRRRNGLHSKSLPKNHPNGSSLHRSSECDTLLRTRRKSHTATNDSSMVNCGSNDDELRHRRHKSLTRNERVHL</sequence>
<dbReference type="OrthoDB" id="1580043at2759"/>
<evidence type="ECO:0000256" key="6">
    <source>
        <dbReference type="SAM" id="Phobius"/>
    </source>
</evidence>